<protein>
    <submittedName>
        <fullName evidence="1">Uncharacterized protein</fullName>
    </submittedName>
</protein>
<dbReference type="Proteomes" id="UP001163603">
    <property type="component" value="Chromosome 10"/>
</dbReference>
<name>A0ACC0XVN6_9ROSI</name>
<proteinExistence type="predicted"/>
<sequence>MGYGCSCLAKAATGLLHGCCILAALFLGHVQRCWCLRFFPFLCNSLLFL</sequence>
<comment type="caution">
    <text evidence="1">The sequence shown here is derived from an EMBL/GenBank/DDBJ whole genome shotgun (WGS) entry which is preliminary data.</text>
</comment>
<gene>
    <name evidence="1" type="ORF">Pint_08104</name>
</gene>
<keyword evidence="2" id="KW-1185">Reference proteome</keyword>
<evidence type="ECO:0000313" key="1">
    <source>
        <dbReference type="EMBL" id="KAJ0024643.1"/>
    </source>
</evidence>
<accession>A0ACC0XVN6</accession>
<organism evidence="1 2">
    <name type="scientific">Pistacia integerrima</name>
    <dbReference type="NCBI Taxonomy" id="434235"/>
    <lineage>
        <taxon>Eukaryota</taxon>
        <taxon>Viridiplantae</taxon>
        <taxon>Streptophyta</taxon>
        <taxon>Embryophyta</taxon>
        <taxon>Tracheophyta</taxon>
        <taxon>Spermatophyta</taxon>
        <taxon>Magnoliopsida</taxon>
        <taxon>eudicotyledons</taxon>
        <taxon>Gunneridae</taxon>
        <taxon>Pentapetalae</taxon>
        <taxon>rosids</taxon>
        <taxon>malvids</taxon>
        <taxon>Sapindales</taxon>
        <taxon>Anacardiaceae</taxon>
        <taxon>Pistacia</taxon>
    </lineage>
</organism>
<reference evidence="2" key="1">
    <citation type="journal article" date="2023" name="G3 (Bethesda)">
        <title>Genome assembly and association tests identify interacting loci associated with vigor, precocity, and sex in interspecific pistachio rootstocks.</title>
        <authorList>
            <person name="Palmer W."/>
            <person name="Jacygrad E."/>
            <person name="Sagayaradj S."/>
            <person name="Cavanaugh K."/>
            <person name="Han R."/>
            <person name="Bertier L."/>
            <person name="Beede B."/>
            <person name="Kafkas S."/>
            <person name="Golino D."/>
            <person name="Preece J."/>
            <person name="Michelmore R."/>
        </authorList>
    </citation>
    <scope>NUCLEOTIDE SEQUENCE [LARGE SCALE GENOMIC DNA]</scope>
</reference>
<dbReference type="EMBL" id="CM047745">
    <property type="protein sequence ID" value="KAJ0024643.1"/>
    <property type="molecule type" value="Genomic_DNA"/>
</dbReference>
<evidence type="ECO:0000313" key="2">
    <source>
        <dbReference type="Proteomes" id="UP001163603"/>
    </source>
</evidence>